<comment type="subcellular location">
    <subcellularLocation>
        <location evidence="1">Cell membrane</location>
        <topology evidence="1">Multi-pass membrane protein</topology>
    </subcellularLocation>
</comment>
<dbReference type="EMBL" id="AOMB01000003">
    <property type="protein sequence ID" value="EMA42049.1"/>
    <property type="molecule type" value="Genomic_DNA"/>
</dbReference>
<keyword evidence="2" id="KW-0813">Transport</keyword>
<sequence>MTSELVSTGLLIGASVLVGLAMSLFRRITIGPTTADRIVAANVIGTATVVVIALLSAALDEPGFLDVALVYALLNFLLSLGFARFSIGRGEVL</sequence>
<comment type="caution">
    <text evidence="8">The sequence shown here is derived from an EMBL/GenBank/DDBJ whole genome shotgun (WGS) entry which is preliminary data.</text>
</comment>
<keyword evidence="4 7" id="KW-0812">Transmembrane</keyword>
<evidence type="ECO:0000256" key="5">
    <source>
        <dbReference type="ARBA" id="ARBA00022989"/>
    </source>
</evidence>
<feature type="transmembrane region" description="Helical" evidence="7">
    <location>
        <begin position="37"/>
        <end position="58"/>
    </location>
</feature>
<dbReference type="PATRIC" id="fig|1132509.6.peg.146"/>
<dbReference type="InterPro" id="IPR007208">
    <property type="entry name" value="MrpF/PhaF-like"/>
</dbReference>
<evidence type="ECO:0000256" key="2">
    <source>
        <dbReference type="ARBA" id="ARBA00022448"/>
    </source>
</evidence>
<dbReference type="AlphaFoldDB" id="M0MBP8"/>
<dbReference type="OrthoDB" id="84883at2157"/>
<evidence type="ECO:0000313" key="9">
    <source>
        <dbReference type="Proteomes" id="UP000011566"/>
    </source>
</evidence>
<dbReference type="Pfam" id="PF04066">
    <property type="entry name" value="MrpF_PhaF"/>
    <property type="match status" value="1"/>
</dbReference>
<keyword evidence="6 7" id="KW-0472">Membrane</keyword>
<organism evidence="8 9">
    <name type="scientific">Halococcus hamelinensis 100A6</name>
    <dbReference type="NCBI Taxonomy" id="1132509"/>
    <lineage>
        <taxon>Archaea</taxon>
        <taxon>Methanobacteriati</taxon>
        <taxon>Methanobacteriota</taxon>
        <taxon>Stenosarchaea group</taxon>
        <taxon>Halobacteria</taxon>
        <taxon>Halobacteriales</taxon>
        <taxon>Halococcaceae</taxon>
        <taxon>Halococcus</taxon>
    </lineage>
</organism>
<accession>M0MBP8</accession>
<dbReference type="PANTHER" id="PTHR34702:SF1">
    <property type="entry name" value="NA(+)_H(+) ANTIPORTER SUBUNIT F"/>
    <property type="match status" value="1"/>
</dbReference>
<dbReference type="eggNOG" id="arCOG03120">
    <property type="taxonomic scope" value="Archaea"/>
</dbReference>
<evidence type="ECO:0000256" key="4">
    <source>
        <dbReference type="ARBA" id="ARBA00022692"/>
    </source>
</evidence>
<dbReference type="RefSeq" id="WP_007689797.1">
    <property type="nucleotide sequence ID" value="NZ_AJRK01000079.1"/>
</dbReference>
<dbReference type="GO" id="GO:0015385">
    <property type="term" value="F:sodium:proton antiporter activity"/>
    <property type="evidence" value="ECO:0007669"/>
    <property type="project" value="TreeGrafter"/>
</dbReference>
<dbReference type="Proteomes" id="UP000011566">
    <property type="component" value="Unassembled WGS sequence"/>
</dbReference>
<name>M0MBP8_9EURY</name>
<keyword evidence="5 7" id="KW-1133">Transmembrane helix</keyword>
<keyword evidence="3" id="KW-1003">Cell membrane</keyword>
<protein>
    <submittedName>
        <fullName evidence="8">Monovalent cation/H+ antiporter subunit F</fullName>
    </submittedName>
</protein>
<evidence type="ECO:0000256" key="1">
    <source>
        <dbReference type="ARBA" id="ARBA00004651"/>
    </source>
</evidence>
<dbReference type="GO" id="GO:0005886">
    <property type="term" value="C:plasma membrane"/>
    <property type="evidence" value="ECO:0007669"/>
    <property type="project" value="UniProtKB-SubCell"/>
</dbReference>
<proteinExistence type="predicted"/>
<reference evidence="8 9" key="1">
    <citation type="journal article" date="2014" name="PLoS Genet.">
        <title>Phylogenetically driven sequencing of extremely halophilic archaea reveals strategies for static and dynamic osmo-response.</title>
        <authorList>
            <person name="Becker E.A."/>
            <person name="Seitzer P.M."/>
            <person name="Tritt A."/>
            <person name="Larsen D."/>
            <person name="Krusor M."/>
            <person name="Yao A.I."/>
            <person name="Wu D."/>
            <person name="Madern D."/>
            <person name="Eisen J.A."/>
            <person name="Darling A.E."/>
            <person name="Facciotti M.T."/>
        </authorList>
    </citation>
    <scope>NUCLEOTIDE SEQUENCE [LARGE SCALE GENOMIC DNA]</scope>
    <source>
        <strain evidence="8 9">100A6</strain>
    </source>
</reference>
<dbReference type="NCBIfam" id="NF009244">
    <property type="entry name" value="PRK12599.1-3"/>
    <property type="match status" value="1"/>
</dbReference>
<feature type="transmembrane region" description="Helical" evidence="7">
    <location>
        <begin position="6"/>
        <end position="25"/>
    </location>
</feature>
<gene>
    <name evidence="8" type="ORF">C447_00625</name>
</gene>
<evidence type="ECO:0000256" key="3">
    <source>
        <dbReference type="ARBA" id="ARBA00022475"/>
    </source>
</evidence>
<evidence type="ECO:0000313" key="8">
    <source>
        <dbReference type="EMBL" id="EMA42049.1"/>
    </source>
</evidence>
<dbReference type="PANTHER" id="PTHR34702">
    <property type="entry name" value="NA(+)/H(+) ANTIPORTER SUBUNIT F1"/>
    <property type="match status" value="1"/>
</dbReference>
<evidence type="ECO:0000256" key="6">
    <source>
        <dbReference type="ARBA" id="ARBA00023136"/>
    </source>
</evidence>
<keyword evidence="9" id="KW-1185">Reference proteome</keyword>
<evidence type="ECO:0000256" key="7">
    <source>
        <dbReference type="SAM" id="Phobius"/>
    </source>
</evidence>
<feature type="transmembrane region" description="Helical" evidence="7">
    <location>
        <begin position="64"/>
        <end position="87"/>
    </location>
</feature>